<evidence type="ECO:0000313" key="1">
    <source>
        <dbReference type="EMBL" id="EGC20285.1"/>
    </source>
</evidence>
<dbReference type="STRING" id="888743.HMPREF9141_1225"/>
<sequence>MGFHACLFCFGGFHARCLCWMNPSASGAAGRRPLKRHASHSRFLKHGTPYYI</sequence>
<dbReference type="Proteomes" id="UP000005697">
    <property type="component" value="Unassembled WGS sequence"/>
</dbReference>
<organism evidence="1 2">
    <name type="scientific">Prevotella multiformis DSM 16608</name>
    <dbReference type="NCBI Taxonomy" id="888743"/>
    <lineage>
        <taxon>Bacteria</taxon>
        <taxon>Pseudomonadati</taxon>
        <taxon>Bacteroidota</taxon>
        <taxon>Bacteroidia</taxon>
        <taxon>Bacteroidales</taxon>
        <taxon>Prevotellaceae</taxon>
        <taxon>Prevotella</taxon>
    </lineage>
</organism>
<accession>F0F6K3</accession>
<dbReference type="EMBL" id="AEWX01000017">
    <property type="protein sequence ID" value="EGC20285.1"/>
    <property type="molecule type" value="Genomic_DNA"/>
</dbReference>
<proteinExistence type="predicted"/>
<dbReference type="AlphaFoldDB" id="F0F6K3"/>
<keyword evidence="2" id="KW-1185">Reference proteome</keyword>
<dbReference type="HOGENOM" id="CLU_3083243_0_0_10"/>
<gene>
    <name evidence="1" type="ORF">HMPREF9141_1225</name>
</gene>
<protein>
    <submittedName>
        <fullName evidence="1">Uncharacterized protein</fullName>
    </submittedName>
</protein>
<reference evidence="1 2" key="1">
    <citation type="submission" date="2011-01" db="EMBL/GenBank/DDBJ databases">
        <authorList>
            <person name="Muzny D."/>
            <person name="Qin X."/>
            <person name="Deng J."/>
            <person name="Jiang H."/>
            <person name="Liu Y."/>
            <person name="Qu J."/>
            <person name="Song X.-Z."/>
            <person name="Zhang L."/>
            <person name="Thornton R."/>
            <person name="Coyle M."/>
            <person name="Francisco L."/>
            <person name="Jackson L."/>
            <person name="Javaid M."/>
            <person name="Korchina V."/>
            <person name="Kovar C."/>
            <person name="Mata R."/>
            <person name="Mathew T."/>
            <person name="Ngo R."/>
            <person name="Nguyen L."/>
            <person name="Nguyen N."/>
            <person name="Okwuonu G."/>
            <person name="Ongeri F."/>
            <person name="Pham C."/>
            <person name="Simmons D."/>
            <person name="Wilczek-Boney K."/>
            <person name="Hale W."/>
            <person name="Jakkamsetti A."/>
            <person name="Pham P."/>
            <person name="Ruth R."/>
            <person name="San Lucas F."/>
            <person name="Warren J."/>
            <person name="Zhang J."/>
            <person name="Zhao Z."/>
            <person name="Zhou C."/>
            <person name="Zhu D."/>
            <person name="Lee S."/>
            <person name="Bess C."/>
            <person name="Blankenburg K."/>
            <person name="Forbes L."/>
            <person name="Fu Q."/>
            <person name="Gubbala S."/>
            <person name="Hirani K."/>
            <person name="Jayaseelan J.C."/>
            <person name="Lara F."/>
            <person name="Munidasa M."/>
            <person name="Palculict T."/>
            <person name="Patil S."/>
            <person name="Pu L.-L."/>
            <person name="Saada N."/>
            <person name="Tang L."/>
            <person name="Weissenberger G."/>
            <person name="Zhu Y."/>
            <person name="Hemphill L."/>
            <person name="Shang Y."/>
            <person name="Youmans B."/>
            <person name="Ayvaz T."/>
            <person name="Ross M."/>
            <person name="Santibanez J."/>
            <person name="Aqrawi P."/>
            <person name="Gross S."/>
            <person name="Joshi V."/>
            <person name="Fowler G."/>
            <person name="Nazareth L."/>
            <person name="Reid J."/>
            <person name="Worley K."/>
            <person name="Petrosino J."/>
            <person name="Highlander S."/>
            <person name="Gibbs R."/>
        </authorList>
    </citation>
    <scope>NUCLEOTIDE SEQUENCE [LARGE SCALE GENOMIC DNA]</scope>
    <source>
        <strain evidence="1 2">DSM 16608</strain>
    </source>
</reference>
<name>F0F6K3_9BACT</name>
<comment type="caution">
    <text evidence="1">The sequence shown here is derived from an EMBL/GenBank/DDBJ whole genome shotgun (WGS) entry which is preliminary data.</text>
</comment>
<evidence type="ECO:0000313" key="2">
    <source>
        <dbReference type="Proteomes" id="UP000005697"/>
    </source>
</evidence>